<dbReference type="Gene3D" id="3.60.130.10">
    <property type="entry name" value="Clavaminate synthase-like"/>
    <property type="match status" value="1"/>
</dbReference>
<dbReference type="InterPro" id="IPR051323">
    <property type="entry name" value="AtsK-like"/>
</dbReference>
<comment type="caution">
    <text evidence="7">The sequence shown here is derived from an EMBL/GenBank/DDBJ whole genome shotgun (WGS) entry which is preliminary data.</text>
</comment>
<evidence type="ECO:0000256" key="1">
    <source>
        <dbReference type="ARBA" id="ARBA00005896"/>
    </source>
</evidence>
<dbReference type="PANTHER" id="PTHR30468">
    <property type="entry name" value="ALPHA-KETOGLUTARATE-DEPENDENT SULFONATE DIOXYGENASE"/>
    <property type="match status" value="1"/>
</dbReference>
<evidence type="ECO:0000256" key="2">
    <source>
        <dbReference type="ARBA" id="ARBA00022723"/>
    </source>
</evidence>
<evidence type="ECO:0000259" key="6">
    <source>
        <dbReference type="Pfam" id="PF02668"/>
    </source>
</evidence>
<dbReference type="GO" id="GO:0016706">
    <property type="term" value="F:2-oxoglutarate-dependent dioxygenase activity"/>
    <property type="evidence" value="ECO:0007669"/>
    <property type="project" value="TreeGrafter"/>
</dbReference>
<dbReference type="Pfam" id="PF02668">
    <property type="entry name" value="TauD"/>
    <property type="match status" value="1"/>
</dbReference>
<sequence>MNTQISQATDLPFVPVSPKFGAELGPDIRLLDLDDNGIEALQQLAAERGVLVVRDQVMTPDEQVGFARRLGELYETPMNRGRAPAELIVIHADEKSKYVAGSQWHSDVSSEELPPGLSMLRLEEVPPSGGDTIFADMTQVFESLSEQIQSLLLGLNARHDPRGHYLFVSGAKRMDELPAAVHPVVRTHPRTGRPSLFVNAGFTARIVELSQLESDALLKMLYDQVVYTVEAQIRIHWEPNTVVFWDNRVVQHRASWDYFPARRHGYRATIAGEKLAPYLEA</sequence>
<comment type="similarity">
    <text evidence="1">Belongs to the TfdA dioxygenase family.</text>
</comment>
<evidence type="ECO:0000256" key="3">
    <source>
        <dbReference type="ARBA" id="ARBA00022964"/>
    </source>
</evidence>
<proteinExistence type="inferred from homology"/>
<evidence type="ECO:0000256" key="5">
    <source>
        <dbReference type="ARBA" id="ARBA00023004"/>
    </source>
</evidence>
<dbReference type="InterPro" id="IPR042098">
    <property type="entry name" value="TauD-like_sf"/>
</dbReference>
<dbReference type="Proteomes" id="UP000219327">
    <property type="component" value="Unassembled WGS sequence"/>
</dbReference>
<dbReference type="InterPro" id="IPR003819">
    <property type="entry name" value="TauD/TfdA-like"/>
</dbReference>
<evidence type="ECO:0000256" key="4">
    <source>
        <dbReference type="ARBA" id="ARBA00023002"/>
    </source>
</evidence>
<dbReference type="EMBL" id="NTKD01000055">
    <property type="protein sequence ID" value="PDH36969.1"/>
    <property type="molecule type" value="Genomic_DNA"/>
</dbReference>
<dbReference type="GO" id="GO:0005737">
    <property type="term" value="C:cytoplasm"/>
    <property type="evidence" value="ECO:0007669"/>
    <property type="project" value="TreeGrafter"/>
</dbReference>
<protein>
    <submittedName>
        <fullName evidence="7">Taurine dioxygenase</fullName>
    </submittedName>
</protein>
<name>A0A2A5WKG1_9GAMM</name>
<keyword evidence="2" id="KW-0479">Metal-binding</keyword>
<dbReference type="GO" id="GO:0046872">
    <property type="term" value="F:metal ion binding"/>
    <property type="evidence" value="ECO:0007669"/>
    <property type="project" value="UniProtKB-KW"/>
</dbReference>
<keyword evidence="3 7" id="KW-0223">Dioxygenase</keyword>
<accession>A0A2A5WKG1</accession>
<organism evidence="7 8">
    <name type="scientific">OM182 bacterium MED-G24</name>
    <dbReference type="NCBI Taxonomy" id="1986255"/>
    <lineage>
        <taxon>Bacteria</taxon>
        <taxon>Pseudomonadati</taxon>
        <taxon>Pseudomonadota</taxon>
        <taxon>Gammaproteobacteria</taxon>
        <taxon>OMG group</taxon>
        <taxon>OM182 clade</taxon>
    </lineage>
</organism>
<dbReference type="PANTHER" id="PTHR30468:SF1">
    <property type="entry name" value="ALPHA-KETOGLUTARATE-DEPENDENT SULFONATE DIOXYGENASE"/>
    <property type="match status" value="1"/>
</dbReference>
<feature type="domain" description="TauD/TfdA-like" evidence="6">
    <location>
        <begin position="15"/>
        <end position="269"/>
    </location>
</feature>
<reference evidence="7 8" key="1">
    <citation type="submission" date="2017-08" db="EMBL/GenBank/DDBJ databases">
        <title>Fine stratification of microbial communities through a metagenomic profile of the photic zone.</title>
        <authorList>
            <person name="Haro-Moreno J.M."/>
            <person name="Lopez-Perez M."/>
            <person name="De La Torre J."/>
            <person name="Picazo A."/>
            <person name="Camacho A."/>
            <person name="Rodriguez-Valera F."/>
        </authorList>
    </citation>
    <scope>NUCLEOTIDE SEQUENCE [LARGE SCALE GENOMIC DNA]</scope>
    <source>
        <strain evidence="7">MED-G24</strain>
    </source>
</reference>
<keyword evidence="5" id="KW-0408">Iron</keyword>
<dbReference type="SUPFAM" id="SSF51197">
    <property type="entry name" value="Clavaminate synthase-like"/>
    <property type="match status" value="1"/>
</dbReference>
<evidence type="ECO:0000313" key="8">
    <source>
        <dbReference type="Proteomes" id="UP000219327"/>
    </source>
</evidence>
<keyword evidence="4" id="KW-0560">Oxidoreductase</keyword>
<gene>
    <name evidence="7" type="ORF">CNE99_08780</name>
</gene>
<evidence type="ECO:0000313" key="7">
    <source>
        <dbReference type="EMBL" id="PDH36969.1"/>
    </source>
</evidence>
<dbReference type="AlphaFoldDB" id="A0A2A5WKG1"/>